<evidence type="ECO:0000313" key="1">
    <source>
        <dbReference type="EMBL" id="GLL04505.1"/>
    </source>
</evidence>
<name>A0A9W6KQC8_9ACTN</name>
<dbReference type="Proteomes" id="UP001143480">
    <property type="component" value="Unassembled WGS sequence"/>
</dbReference>
<accession>A0A9W6KQC8</accession>
<reference evidence="1" key="1">
    <citation type="journal article" date="2014" name="Int. J. Syst. Evol. Microbiol.">
        <title>Complete genome sequence of Corynebacterium casei LMG S-19264T (=DSM 44701T), isolated from a smear-ripened cheese.</title>
        <authorList>
            <consortium name="US DOE Joint Genome Institute (JGI-PGF)"/>
            <person name="Walter F."/>
            <person name="Albersmeier A."/>
            <person name="Kalinowski J."/>
            <person name="Ruckert C."/>
        </authorList>
    </citation>
    <scope>NUCLEOTIDE SEQUENCE</scope>
    <source>
        <strain evidence="1">VKM Ac-1321</strain>
    </source>
</reference>
<organism evidence="1 2">
    <name type="scientific">Dactylosporangium matsuzakiense</name>
    <dbReference type="NCBI Taxonomy" id="53360"/>
    <lineage>
        <taxon>Bacteria</taxon>
        <taxon>Bacillati</taxon>
        <taxon>Actinomycetota</taxon>
        <taxon>Actinomycetes</taxon>
        <taxon>Micromonosporales</taxon>
        <taxon>Micromonosporaceae</taxon>
        <taxon>Dactylosporangium</taxon>
    </lineage>
</organism>
<evidence type="ECO:0000313" key="2">
    <source>
        <dbReference type="Proteomes" id="UP001143480"/>
    </source>
</evidence>
<sequence>MLANPASRIPVWMECAVHRFTPLQVTRRFTEMAHREFSDDETLRLDWIVEHAML</sequence>
<protein>
    <submittedName>
        <fullName evidence="1">Uncharacterized protein</fullName>
    </submittedName>
</protein>
<dbReference type="EMBL" id="BSFP01000046">
    <property type="protein sequence ID" value="GLL04505.1"/>
    <property type="molecule type" value="Genomic_DNA"/>
</dbReference>
<dbReference type="AlphaFoldDB" id="A0A9W6KQC8"/>
<reference evidence="1" key="2">
    <citation type="submission" date="2023-01" db="EMBL/GenBank/DDBJ databases">
        <authorList>
            <person name="Sun Q."/>
            <person name="Evtushenko L."/>
        </authorList>
    </citation>
    <scope>NUCLEOTIDE SEQUENCE</scope>
    <source>
        <strain evidence="1">VKM Ac-1321</strain>
    </source>
</reference>
<comment type="caution">
    <text evidence="1">The sequence shown here is derived from an EMBL/GenBank/DDBJ whole genome shotgun (WGS) entry which is preliminary data.</text>
</comment>
<keyword evidence="2" id="KW-1185">Reference proteome</keyword>
<proteinExistence type="predicted"/>
<gene>
    <name evidence="1" type="ORF">GCM10017581_062520</name>
</gene>